<evidence type="ECO:0000313" key="1">
    <source>
        <dbReference type="EMBL" id="KAK5637658.1"/>
    </source>
</evidence>
<protein>
    <submittedName>
        <fullName evidence="1">Uncharacterized protein</fullName>
    </submittedName>
</protein>
<dbReference type="AlphaFoldDB" id="A0AAN7ZFF2"/>
<organism evidence="1 2">
    <name type="scientific">Xylaria bambusicola</name>
    <dbReference type="NCBI Taxonomy" id="326684"/>
    <lineage>
        <taxon>Eukaryota</taxon>
        <taxon>Fungi</taxon>
        <taxon>Dikarya</taxon>
        <taxon>Ascomycota</taxon>
        <taxon>Pezizomycotina</taxon>
        <taxon>Sordariomycetes</taxon>
        <taxon>Xylariomycetidae</taxon>
        <taxon>Xylariales</taxon>
        <taxon>Xylariaceae</taxon>
        <taxon>Xylaria</taxon>
    </lineage>
</organism>
<reference evidence="1 2" key="1">
    <citation type="submission" date="2023-10" db="EMBL/GenBank/DDBJ databases">
        <title>Draft genome sequence of Xylaria bambusicola isolate GMP-LS, the root and basal stem rot pathogen of sugarcane in Indonesia.</title>
        <authorList>
            <person name="Selvaraj P."/>
            <person name="Muralishankar V."/>
            <person name="Muruganantham S."/>
            <person name="Sp S."/>
            <person name="Haryani S."/>
            <person name="Lau K.J.X."/>
            <person name="Naqvi N.I."/>
        </authorList>
    </citation>
    <scope>NUCLEOTIDE SEQUENCE [LARGE SCALE GENOMIC DNA]</scope>
    <source>
        <strain evidence="1">GMP-LS</strain>
    </source>
</reference>
<keyword evidence="2" id="KW-1185">Reference proteome</keyword>
<dbReference type="Proteomes" id="UP001305414">
    <property type="component" value="Unassembled WGS sequence"/>
</dbReference>
<gene>
    <name evidence="1" type="ORF">RRF57_013373</name>
</gene>
<name>A0AAN7ZFF2_9PEZI</name>
<accession>A0AAN7ZFF2</accession>
<dbReference type="EMBL" id="JAWHQM010000206">
    <property type="protein sequence ID" value="KAK5637658.1"/>
    <property type="molecule type" value="Genomic_DNA"/>
</dbReference>
<proteinExistence type="predicted"/>
<comment type="caution">
    <text evidence="1">The sequence shown here is derived from an EMBL/GenBank/DDBJ whole genome shotgun (WGS) entry which is preliminary data.</text>
</comment>
<evidence type="ECO:0000313" key="2">
    <source>
        <dbReference type="Proteomes" id="UP001305414"/>
    </source>
</evidence>
<sequence>MAISIAQAVVTDALSRTLRQAKRLAGWDPDQHNTDEYDIELAYEMQPMRYALLNEPYQRRLKVPPEYECIRGRGGKAIWLEKHLEVDENTMVVLS</sequence>